<name>A0ABU0MCA5_9HYPH</name>
<evidence type="ECO:0000259" key="2">
    <source>
        <dbReference type="Pfam" id="PF01464"/>
    </source>
</evidence>
<comment type="caution">
    <text evidence="3">The sequence shown here is derived from an EMBL/GenBank/DDBJ whole genome shotgun (WGS) entry which is preliminary data.</text>
</comment>
<evidence type="ECO:0000313" key="4">
    <source>
        <dbReference type="Proteomes" id="UP001223743"/>
    </source>
</evidence>
<evidence type="ECO:0000256" key="1">
    <source>
        <dbReference type="ARBA" id="ARBA00009387"/>
    </source>
</evidence>
<keyword evidence="4" id="KW-1185">Reference proteome</keyword>
<dbReference type="Gene3D" id="1.10.530.10">
    <property type="match status" value="1"/>
</dbReference>
<accession>A0ABU0MCA5</accession>
<dbReference type="Pfam" id="PF01464">
    <property type="entry name" value="SLT"/>
    <property type="match status" value="1"/>
</dbReference>
<dbReference type="InterPro" id="IPR008258">
    <property type="entry name" value="Transglycosylase_SLT_dom_1"/>
</dbReference>
<evidence type="ECO:0000313" key="3">
    <source>
        <dbReference type="EMBL" id="MDQ0518584.1"/>
    </source>
</evidence>
<dbReference type="InterPro" id="IPR023346">
    <property type="entry name" value="Lysozyme-like_dom_sf"/>
</dbReference>
<protein>
    <recommendedName>
        <fullName evidence="2">Transglycosylase SLT domain-containing protein</fullName>
    </recommendedName>
</protein>
<comment type="similarity">
    <text evidence="1">Belongs to the virb1 family.</text>
</comment>
<feature type="domain" description="Transglycosylase SLT" evidence="2">
    <location>
        <begin position="35"/>
        <end position="120"/>
    </location>
</feature>
<dbReference type="SUPFAM" id="SSF53955">
    <property type="entry name" value="Lysozyme-like"/>
    <property type="match status" value="1"/>
</dbReference>
<organism evidence="3 4">
    <name type="scientific">Kaistia geumhonensis</name>
    <dbReference type="NCBI Taxonomy" id="410839"/>
    <lineage>
        <taxon>Bacteria</taxon>
        <taxon>Pseudomonadati</taxon>
        <taxon>Pseudomonadota</taxon>
        <taxon>Alphaproteobacteria</taxon>
        <taxon>Hyphomicrobiales</taxon>
        <taxon>Kaistiaceae</taxon>
        <taxon>Kaistia</taxon>
    </lineage>
</organism>
<dbReference type="Proteomes" id="UP001223743">
    <property type="component" value="Unassembled WGS sequence"/>
</dbReference>
<gene>
    <name evidence="3" type="ORF">QO015_004197</name>
</gene>
<dbReference type="EMBL" id="JAUSWJ010000001">
    <property type="protein sequence ID" value="MDQ0518584.1"/>
    <property type="molecule type" value="Genomic_DNA"/>
</dbReference>
<sequence>MTVAVIAGLGAVPAAARSSAPYPTAEEKAKIDALIVYYAKRYNVPVALARKVVQTESEYRPLARNGPYWGLMQIRYDTAKGMGYKGPPSGLLDAETNLAFGIAYLSNSLTAAKGNMSRGHMLYRTGYYYEAKRRRVLDEMITVDNFRPIGQAPTVLAMVESAGETGGLWSGEEDARPADAFAAVLAPTPRPKPGEPEPAVASPTVVQASVASVETAKPVAASAAAKAEAPAAIAAAPAVAKPQVVYASVLPFSRSTGLTAPASTAPAVLAAAIEPPVMSPVADPTAPIPRPKPGALASVDAETVDASAADVAVAAVDMPVPRSRPDVAIESGVAMAVAPTAVAPTAAEPAAAAAAPVVVAQSSVPVPRSRPVVTGALQ</sequence>
<proteinExistence type="inferred from homology"/>
<reference evidence="3 4" key="1">
    <citation type="submission" date="2023-07" db="EMBL/GenBank/DDBJ databases">
        <title>Genomic Encyclopedia of Type Strains, Phase IV (KMG-IV): sequencing the most valuable type-strain genomes for metagenomic binning, comparative biology and taxonomic classification.</title>
        <authorList>
            <person name="Goeker M."/>
        </authorList>
    </citation>
    <scope>NUCLEOTIDE SEQUENCE [LARGE SCALE GENOMIC DNA]</scope>
    <source>
        <strain evidence="3 4">B1-1</strain>
    </source>
</reference>
<dbReference type="RefSeq" id="WP_266284167.1">
    <property type="nucleotide sequence ID" value="NZ_JAPKNF010000004.1"/>
</dbReference>